<proteinExistence type="predicted"/>
<name>A0A974BQ11_XENLA</name>
<sequence length="87" mass="10404">MKLQRYKCTFIGLNGDKLFSIRKQAKYNVQKDKAVYASYKHDDLFAVQTHFYFFTVFRSGHTRRFGEICLLPTNIRRQSAQMFVQKQ</sequence>
<dbReference type="Proteomes" id="UP000694892">
    <property type="component" value="Unassembled WGS sequence"/>
</dbReference>
<protein>
    <submittedName>
        <fullName evidence="1">Uncharacterized protein</fullName>
    </submittedName>
</protein>
<evidence type="ECO:0000313" key="1">
    <source>
        <dbReference type="EMBL" id="OCT56115.1"/>
    </source>
</evidence>
<reference evidence="1" key="1">
    <citation type="submission" date="2016-05" db="EMBL/GenBank/DDBJ databases">
        <title>WGS assembly of Xenopus laevis.</title>
        <authorList>
            <person name="Session A."/>
            <person name="Uno Y."/>
            <person name="Kwon T."/>
            <person name="Chapman J."/>
            <person name="Toyoda A."/>
            <person name="Takahashi S."/>
            <person name="Fukui A."/>
            <person name="Hikosaka A."/>
            <person name="Putnam N."/>
            <person name="Stites J."/>
            <person name="Van Heeringen S."/>
            <person name="Quigley I."/>
            <person name="Heinz S."/>
            <person name="Hellsten U."/>
            <person name="Lyons J."/>
            <person name="Suzuki A."/>
            <person name="Kondo M."/>
            <person name="Ogino H."/>
            <person name="Ochi H."/>
            <person name="Bogdanovic O."/>
            <person name="Lister R."/>
            <person name="Georgiou G."/>
            <person name="Paranjpe S."/>
            <person name="Van Kruijsbergen I."/>
            <person name="Mozaffari S."/>
            <person name="Shu S."/>
            <person name="Schmutz J."/>
            <person name="Jenkins J."/>
            <person name="Grimwood J."/>
            <person name="Carlson J."/>
            <person name="Mitros T."/>
            <person name="Simakov O."/>
            <person name="Heald R."/>
            <person name="Miller K."/>
            <person name="Haudenschild C."/>
            <person name="Kuroki Y."/>
            <person name="Tanaka T."/>
            <person name="Michiue T."/>
            <person name="Watanabe M."/>
            <person name="Kinoshita T."/>
            <person name="Ohta Y."/>
            <person name="Mawaribuchi S."/>
            <person name="Suzuki Y."/>
            <person name="Haramoto Y."/>
            <person name="Yamamoto T."/>
            <person name="Takagi C."/>
            <person name="Kitzman J."/>
            <person name="Shendure J."/>
            <person name="Nakayama T."/>
            <person name="Izutsu Y."/>
            <person name="Robert J."/>
            <person name="Dichmann D."/>
            <person name="Flajnik M."/>
            <person name="Houston D."/>
            <person name="Marcotte E."/>
            <person name="Wallingford J."/>
            <person name="Ito Y."/>
            <person name="Asashima M."/>
            <person name="Ueno N."/>
            <person name="Matsuda Y."/>
            <person name="Jan Veenstra G."/>
            <person name="Fujiyama A."/>
            <person name="Harland R."/>
            <person name="Taira M."/>
            <person name="Rokhsar D.S."/>
        </authorList>
    </citation>
    <scope>NUCLEOTIDE SEQUENCE</scope>
    <source>
        <strain evidence="1">J</strain>
        <tissue evidence="1">Blood</tissue>
    </source>
</reference>
<dbReference type="AlphaFoldDB" id="A0A974BQ11"/>
<organism evidence="1">
    <name type="scientific">Xenopus laevis</name>
    <name type="common">African clawed frog</name>
    <dbReference type="NCBI Taxonomy" id="8355"/>
    <lineage>
        <taxon>Eukaryota</taxon>
        <taxon>Metazoa</taxon>
        <taxon>Chordata</taxon>
        <taxon>Craniata</taxon>
        <taxon>Vertebrata</taxon>
        <taxon>Euteleostomi</taxon>
        <taxon>Amphibia</taxon>
        <taxon>Batrachia</taxon>
        <taxon>Anura</taxon>
        <taxon>Pipoidea</taxon>
        <taxon>Pipidae</taxon>
        <taxon>Xenopodinae</taxon>
        <taxon>Xenopus</taxon>
        <taxon>Xenopus</taxon>
    </lineage>
</organism>
<dbReference type="EMBL" id="KV467441">
    <property type="protein sequence ID" value="OCT56115.1"/>
    <property type="molecule type" value="Genomic_DNA"/>
</dbReference>
<gene>
    <name evidence="1" type="ORF">XELAEV_18002096mg</name>
</gene>
<accession>A0A974BQ11</accession>